<gene>
    <name evidence="4" type="ORF">FHR33_003263</name>
</gene>
<accession>A0A7W5YAT2</accession>
<feature type="DNA-binding region" description="H-T-H motif" evidence="2">
    <location>
        <begin position="27"/>
        <end position="46"/>
    </location>
</feature>
<dbReference type="Gene3D" id="1.10.357.10">
    <property type="entry name" value="Tetracycline Repressor, domain 2"/>
    <property type="match status" value="1"/>
</dbReference>
<evidence type="ECO:0000256" key="1">
    <source>
        <dbReference type="ARBA" id="ARBA00023125"/>
    </source>
</evidence>
<dbReference type="InterPro" id="IPR050109">
    <property type="entry name" value="HTH-type_TetR-like_transc_reg"/>
</dbReference>
<dbReference type="PANTHER" id="PTHR30055">
    <property type="entry name" value="HTH-TYPE TRANSCRIPTIONAL REGULATOR RUTR"/>
    <property type="match status" value="1"/>
</dbReference>
<dbReference type="EMBL" id="JACIBV010000001">
    <property type="protein sequence ID" value="MBB3727403.1"/>
    <property type="molecule type" value="Genomic_DNA"/>
</dbReference>
<evidence type="ECO:0000256" key="2">
    <source>
        <dbReference type="PROSITE-ProRule" id="PRU00335"/>
    </source>
</evidence>
<organism evidence="4 5">
    <name type="scientific">Nonomuraea dietziae</name>
    <dbReference type="NCBI Taxonomy" id="65515"/>
    <lineage>
        <taxon>Bacteria</taxon>
        <taxon>Bacillati</taxon>
        <taxon>Actinomycetota</taxon>
        <taxon>Actinomycetes</taxon>
        <taxon>Streptosporangiales</taxon>
        <taxon>Streptosporangiaceae</taxon>
        <taxon>Nonomuraea</taxon>
    </lineage>
</organism>
<dbReference type="PROSITE" id="PS50977">
    <property type="entry name" value="HTH_TETR_2"/>
    <property type="match status" value="1"/>
</dbReference>
<keyword evidence="1 2" id="KW-0238">DNA-binding</keyword>
<name>A0A7W5YAT2_9ACTN</name>
<sequence>MANRDRRDRLRDAAIEVLAEQGGRGLTHRAVDAAAGVPPGTTKNYFPTRQSLLQAIAGRCVELYRDLPRPAITDRATLVAMMGALLADAAGSGRQRLLAYLELHAEAARAPWLATILDDIAAADLTVFEEAQGAAGLAVTQERAAAVTLAMQAAIPHLLAGGPHTLATAGLDDPDRFARDLLDAVYGREARSEKYAHGH</sequence>
<evidence type="ECO:0000313" key="4">
    <source>
        <dbReference type="EMBL" id="MBB3727403.1"/>
    </source>
</evidence>
<feature type="domain" description="HTH tetR-type" evidence="3">
    <location>
        <begin position="4"/>
        <end position="64"/>
    </location>
</feature>
<dbReference type="RefSeq" id="WP_183647918.1">
    <property type="nucleotide sequence ID" value="NZ_BAAAXX010000023.1"/>
</dbReference>
<dbReference type="Pfam" id="PF17940">
    <property type="entry name" value="TetR_C_31"/>
    <property type="match status" value="1"/>
</dbReference>
<evidence type="ECO:0000259" key="3">
    <source>
        <dbReference type="PROSITE" id="PS50977"/>
    </source>
</evidence>
<keyword evidence="5" id="KW-1185">Reference proteome</keyword>
<reference evidence="4 5" key="1">
    <citation type="submission" date="2020-08" db="EMBL/GenBank/DDBJ databases">
        <title>Sequencing the genomes of 1000 actinobacteria strains.</title>
        <authorList>
            <person name="Klenk H.-P."/>
        </authorList>
    </citation>
    <scope>NUCLEOTIDE SEQUENCE [LARGE SCALE GENOMIC DNA]</scope>
    <source>
        <strain evidence="4 5">DSM 44320</strain>
    </source>
</reference>
<dbReference type="InterPro" id="IPR009057">
    <property type="entry name" value="Homeodomain-like_sf"/>
</dbReference>
<proteinExistence type="predicted"/>
<dbReference type="Proteomes" id="UP000579945">
    <property type="component" value="Unassembled WGS sequence"/>
</dbReference>
<dbReference type="InterPro" id="IPR041583">
    <property type="entry name" value="TetR_C_31"/>
</dbReference>
<dbReference type="GO" id="GO:0000976">
    <property type="term" value="F:transcription cis-regulatory region binding"/>
    <property type="evidence" value="ECO:0007669"/>
    <property type="project" value="TreeGrafter"/>
</dbReference>
<dbReference type="GeneID" id="95389707"/>
<protein>
    <submittedName>
        <fullName evidence="4">AcrR family transcriptional regulator</fullName>
    </submittedName>
</protein>
<evidence type="ECO:0000313" key="5">
    <source>
        <dbReference type="Proteomes" id="UP000579945"/>
    </source>
</evidence>
<comment type="caution">
    <text evidence="4">The sequence shown here is derived from an EMBL/GenBank/DDBJ whole genome shotgun (WGS) entry which is preliminary data.</text>
</comment>
<dbReference type="SUPFAM" id="SSF46689">
    <property type="entry name" value="Homeodomain-like"/>
    <property type="match status" value="1"/>
</dbReference>
<dbReference type="PANTHER" id="PTHR30055:SF231">
    <property type="entry name" value="TRANSCRIPTIONAL REGULATORY PROTEIN (PROBABLY DEOR-FAMILY)-RELATED"/>
    <property type="match status" value="1"/>
</dbReference>
<dbReference type="AlphaFoldDB" id="A0A7W5YAT2"/>
<dbReference type="Pfam" id="PF00440">
    <property type="entry name" value="TetR_N"/>
    <property type="match status" value="1"/>
</dbReference>
<dbReference type="InterPro" id="IPR001647">
    <property type="entry name" value="HTH_TetR"/>
</dbReference>
<dbReference type="GO" id="GO:0003700">
    <property type="term" value="F:DNA-binding transcription factor activity"/>
    <property type="evidence" value="ECO:0007669"/>
    <property type="project" value="TreeGrafter"/>
</dbReference>